<feature type="domain" description="J" evidence="2">
    <location>
        <begin position="67"/>
        <end position="131"/>
    </location>
</feature>
<dbReference type="Gene3D" id="1.10.287.110">
    <property type="entry name" value="DnaJ domain"/>
    <property type="match status" value="1"/>
</dbReference>
<dbReference type="PANTHER" id="PTHR47374:SF6">
    <property type="entry name" value="ENDOSOME ANTIGEN-LIKE PROTEIN, PUTATIVE (DUF3444)-RELATED"/>
    <property type="match status" value="1"/>
</dbReference>
<dbReference type="InterPro" id="IPR024593">
    <property type="entry name" value="DUF3444"/>
</dbReference>
<evidence type="ECO:0000313" key="3">
    <source>
        <dbReference type="Proteomes" id="UP000504607"/>
    </source>
</evidence>
<feature type="compositionally biased region" description="Polar residues" evidence="1">
    <location>
        <begin position="132"/>
        <end position="148"/>
    </location>
</feature>
<feature type="region of interest" description="Disordered" evidence="1">
    <location>
        <begin position="132"/>
        <end position="152"/>
    </location>
</feature>
<dbReference type="GO" id="GO:0005783">
    <property type="term" value="C:endoplasmic reticulum"/>
    <property type="evidence" value="ECO:0007669"/>
    <property type="project" value="UniProtKB-ARBA"/>
</dbReference>
<dbReference type="InterPro" id="IPR036869">
    <property type="entry name" value="J_dom_sf"/>
</dbReference>
<protein>
    <submittedName>
        <fullName evidence="4">Uncharacterized protein LOC105059940</fullName>
    </submittedName>
</protein>
<reference evidence="4" key="1">
    <citation type="submission" date="2025-08" db="UniProtKB">
        <authorList>
            <consortium name="RefSeq"/>
        </authorList>
    </citation>
    <scope>IDENTIFICATION</scope>
</reference>
<evidence type="ECO:0000259" key="2">
    <source>
        <dbReference type="PROSITE" id="PS50076"/>
    </source>
</evidence>
<feature type="region of interest" description="Disordered" evidence="1">
    <location>
        <begin position="375"/>
        <end position="491"/>
    </location>
</feature>
<name>A0A6I9SEM1_ELAGV</name>
<dbReference type="PANTHER" id="PTHR47374">
    <property type="entry name" value="ENDOSOME ANTIGEN-LIKE PROTEIN, PUTATIVE (DUF3444)-RELATED"/>
    <property type="match status" value="1"/>
</dbReference>
<feature type="compositionally biased region" description="Acidic residues" evidence="1">
    <location>
        <begin position="814"/>
        <end position="823"/>
    </location>
</feature>
<feature type="region of interest" description="Disordered" evidence="1">
    <location>
        <begin position="233"/>
        <end position="260"/>
    </location>
</feature>
<evidence type="ECO:0000256" key="1">
    <source>
        <dbReference type="SAM" id="MobiDB-lite"/>
    </source>
</evidence>
<proteinExistence type="predicted"/>
<feature type="region of interest" description="Disordered" evidence="1">
    <location>
        <begin position="310"/>
        <end position="333"/>
    </location>
</feature>
<dbReference type="InterPro" id="IPR001623">
    <property type="entry name" value="DnaJ_domain"/>
</dbReference>
<dbReference type="AlphaFoldDB" id="A0A6I9SEM1"/>
<dbReference type="FunCoup" id="A0A6I9SEM1">
    <property type="interactions" value="76"/>
</dbReference>
<sequence length="1068" mass="120262">MMECNKEEAIRARDIAEKRMQSKDFTGARKIALRAQQLFPDLDNISQILTVCEVHCSAAVKVNGEMDWYGILQVEPSADDSSIKKQYRKLALLLHPDKNKFAGAEAAFKLIGEAHMTLSDRAKRSLHDIKRNANTKIAPSRQPSQQAKKTPYARSNVHNFNGLNQQQQQPSSFSGSQTFWTICPFCCMRYQYYKTILNRALRCQNCSKPFIAYDLNAQAVPPGTNSGYSYNSSGIPPQQFPGQQAHNTSQQTQFGNASSSTAFQGNVGGNSEHGCGPVNKAKEDGKLDVEGGAGNEVKFEKVKLKEVNKKEQVAKPSVKTSQKRGRKAVIESSDSDSIDVEDVVIEDGLAEQGTGTDASHHLRRSTRLKQNITYNEDESDDDDFMNPSSRKRLRKGGSSCNADRREKDLSDCDANGVDVETSEINIFDEKMERKQTGGTAHDEKLPNENEVTKDKLQESKQGTIEKAETSRAGTDSSVDSSSKASPNLGSLSYPDPEFCDFEKFRNPEQFSVDQIWAVYDNMDGMPRFYARIRHVHATDFKLRFTWLEHDPTNEDEIAWSDEELPVACGNFRLGKSEVTQDRLMFSHVISWKKGRKRNSYDIYPREGEVWALFKDWDIGWSSDPDNHRLYEYEIVEVVSDFALGTGISVIPLVKLRDFVSLFIRAKGEITAPYVIPPSEILRFSHNIPSYRMTGAEREGIPKGCFELDSASLPNNFQEVFHSISLDSIMDRGGKLDNECGVLHSKTAVAEEKPGTITVEEIENMKCQDVSPHGANEVYAEKHDASTSQHMAATASKHVNEMKASRVEIDKDNVDSQDADADSDAECHDPSTSSSQIPITYEYPESEFHNFEEGKSIEKFGQGQIWALYSDIDKYPKYYGWIRKVELGDFRVHVIWLEACPSREEEKQWLGEELPIGCGTFKIASGSITFDTTDTFSHLVKARPAGRKNQYVILPSVGEIWAVYKNWRAGWTLSDFENCEYDVVEICEHTGSSMRVSLLTKVTGYRAVFRPERKGNTSTMMEIPEDEFLRFSHQIPAFQLTGERGGKLRGYWELDPASVPEIFLFPNVD</sequence>
<dbReference type="Pfam" id="PF11926">
    <property type="entry name" value="DUF3444"/>
    <property type="match status" value="2"/>
</dbReference>
<dbReference type="GeneID" id="105059940"/>
<organism evidence="3 4">
    <name type="scientific">Elaeis guineensis var. tenera</name>
    <name type="common">Oil palm</name>
    <dbReference type="NCBI Taxonomy" id="51953"/>
    <lineage>
        <taxon>Eukaryota</taxon>
        <taxon>Viridiplantae</taxon>
        <taxon>Streptophyta</taxon>
        <taxon>Embryophyta</taxon>
        <taxon>Tracheophyta</taxon>
        <taxon>Spermatophyta</taxon>
        <taxon>Magnoliopsida</taxon>
        <taxon>Liliopsida</taxon>
        <taxon>Arecaceae</taxon>
        <taxon>Arecoideae</taxon>
        <taxon>Cocoseae</taxon>
        <taxon>Elaeidinae</taxon>
        <taxon>Elaeis</taxon>
    </lineage>
</organism>
<dbReference type="Proteomes" id="UP000504607">
    <property type="component" value="Unplaced"/>
</dbReference>
<dbReference type="Pfam" id="PF00226">
    <property type="entry name" value="DnaJ"/>
    <property type="match status" value="1"/>
</dbReference>
<feature type="compositionally biased region" description="Polar residues" evidence="1">
    <location>
        <begin position="240"/>
        <end position="260"/>
    </location>
</feature>
<feature type="region of interest" description="Disordered" evidence="1">
    <location>
        <begin position="811"/>
        <end position="836"/>
    </location>
</feature>
<feature type="compositionally biased region" description="Low complexity" evidence="1">
    <location>
        <begin position="470"/>
        <end position="485"/>
    </location>
</feature>
<dbReference type="SUPFAM" id="SSF46565">
    <property type="entry name" value="Chaperone J-domain"/>
    <property type="match status" value="1"/>
</dbReference>
<dbReference type="PROSITE" id="PS50076">
    <property type="entry name" value="DNAJ_2"/>
    <property type="match status" value="1"/>
</dbReference>
<dbReference type="SMART" id="SM00271">
    <property type="entry name" value="DnaJ"/>
    <property type="match status" value="1"/>
</dbReference>
<keyword evidence="3" id="KW-1185">Reference proteome</keyword>
<gene>
    <name evidence="4" type="primary">LOC105059940</name>
</gene>
<dbReference type="CDD" id="cd06257">
    <property type="entry name" value="DnaJ"/>
    <property type="match status" value="1"/>
</dbReference>
<dbReference type="InParanoid" id="A0A6I9SEM1"/>
<dbReference type="RefSeq" id="XP_010941769.1">
    <property type="nucleotide sequence ID" value="XM_010943467.3"/>
</dbReference>
<dbReference type="OrthoDB" id="10250354at2759"/>
<dbReference type="KEGG" id="egu:105059940"/>
<feature type="compositionally biased region" description="Acidic residues" evidence="1">
    <location>
        <begin position="375"/>
        <end position="384"/>
    </location>
</feature>
<feature type="compositionally biased region" description="Basic and acidic residues" evidence="1">
    <location>
        <begin position="427"/>
        <end position="469"/>
    </location>
</feature>
<dbReference type="PRINTS" id="PR00625">
    <property type="entry name" value="JDOMAIN"/>
</dbReference>
<accession>A0A6I9SEM1</accession>
<evidence type="ECO:0000313" key="4">
    <source>
        <dbReference type="RefSeq" id="XP_010941769.1"/>
    </source>
</evidence>